<comment type="caution">
    <text evidence="1">The sequence shown here is derived from an EMBL/GenBank/DDBJ whole genome shotgun (WGS) entry which is preliminary data.</text>
</comment>
<dbReference type="PANTHER" id="PTHR37489">
    <property type="entry name" value="DUF3500 DOMAIN-CONTAINING PROTEIN"/>
    <property type="match status" value="1"/>
</dbReference>
<dbReference type="Proteomes" id="UP000051017">
    <property type="component" value="Unassembled WGS sequence"/>
</dbReference>
<sequence length="371" mass="41539">MNANHMVSEASSFLDSLSVEQRSSAFFLFPSDQERKLWFYTPTNHGGLPMNQMSSSQQRLVMRLISTALSEAGYVTASVIMSMENILDRVEGFVSLFERDRGRDPGLYWVSIFGTPSMKGTWGWRFGGHHISLHFTIVDGRVISSTPLFFGADPANSPLLGPHLLRPLAAAEDFGRELVHALSSEQRKVTRVSEIAPTDLVGANRTVLKEGDSALPLQVVWRKQFDGELGKAIELVQTKADALLGIQQKHLDEVSFSEKPKGIRIGGLSAAQQEIARELLMAYVGRIHDDLADGQKSLIDGHHFDDLHFMWAGGIEKGEPHYYRFQGSRLFVEYDNTQRGVNHIHSVWRDLEFDFGGDPLAHHYVGEDSHH</sequence>
<accession>A0A0R2QK15</accession>
<evidence type="ECO:0000313" key="1">
    <source>
        <dbReference type="EMBL" id="KRO49440.1"/>
    </source>
</evidence>
<evidence type="ECO:0000313" key="2">
    <source>
        <dbReference type="Proteomes" id="UP000051017"/>
    </source>
</evidence>
<evidence type="ECO:0008006" key="3">
    <source>
        <dbReference type="Google" id="ProtNLM"/>
    </source>
</evidence>
<protein>
    <recommendedName>
        <fullName evidence="3">DUF3500 domain-containing protein</fullName>
    </recommendedName>
</protein>
<dbReference type="PANTHER" id="PTHR37489:SF1">
    <property type="entry name" value="DUF3500 DOMAIN-CONTAINING PROTEIN"/>
    <property type="match status" value="1"/>
</dbReference>
<name>A0A0R2QK15_9ACTN</name>
<dbReference type="EMBL" id="LIBJ01000010">
    <property type="protein sequence ID" value="KRO49440.1"/>
    <property type="molecule type" value="Genomic_DNA"/>
</dbReference>
<organism evidence="1 2">
    <name type="scientific">Acidimicrobiia bacterium BACL6 MAG-120924-bin43</name>
    <dbReference type="NCBI Taxonomy" id="1655583"/>
    <lineage>
        <taxon>Bacteria</taxon>
        <taxon>Bacillati</taxon>
        <taxon>Actinomycetota</taxon>
        <taxon>Acidimicrobiia</taxon>
        <taxon>acIV cluster</taxon>
    </lineage>
</organism>
<proteinExistence type="predicted"/>
<reference evidence="1 2" key="1">
    <citation type="submission" date="2015-10" db="EMBL/GenBank/DDBJ databases">
        <title>Metagenome-Assembled Genomes uncover a global brackish microbiome.</title>
        <authorList>
            <person name="Hugerth L.W."/>
            <person name="Larsson J."/>
            <person name="Alneberg J."/>
            <person name="Lindh M.V."/>
            <person name="Legrand C."/>
            <person name="Pinhassi J."/>
            <person name="Andersson A.F."/>
        </authorList>
    </citation>
    <scope>NUCLEOTIDE SEQUENCE [LARGE SCALE GENOMIC DNA]</scope>
    <source>
        <strain evidence="1">BACL6 MAG-120924-bin43</strain>
    </source>
</reference>
<gene>
    <name evidence="1" type="ORF">ABR75_06965</name>
</gene>
<dbReference type="InterPro" id="IPR021889">
    <property type="entry name" value="DUF3500"/>
</dbReference>
<dbReference type="Pfam" id="PF12006">
    <property type="entry name" value="DUF3500"/>
    <property type="match status" value="1"/>
</dbReference>
<dbReference type="AlphaFoldDB" id="A0A0R2QK15"/>